<evidence type="ECO:0000313" key="1">
    <source>
        <dbReference type="EMBL" id="MCH82098.1"/>
    </source>
</evidence>
<evidence type="ECO:0000313" key="2">
    <source>
        <dbReference type="Proteomes" id="UP000265520"/>
    </source>
</evidence>
<proteinExistence type="predicted"/>
<dbReference type="SUPFAM" id="SSF52058">
    <property type="entry name" value="L domain-like"/>
    <property type="match status" value="1"/>
</dbReference>
<organism evidence="1 2">
    <name type="scientific">Trifolium medium</name>
    <dbReference type="NCBI Taxonomy" id="97028"/>
    <lineage>
        <taxon>Eukaryota</taxon>
        <taxon>Viridiplantae</taxon>
        <taxon>Streptophyta</taxon>
        <taxon>Embryophyta</taxon>
        <taxon>Tracheophyta</taxon>
        <taxon>Spermatophyta</taxon>
        <taxon>Magnoliopsida</taxon>
        <taxon>eudicotyledons</taxon>
        <taxon>Gunneridae</taxon>
        <taxon>Pentapetalae</taxon>
        <taxon>rosids</taxon>
        <taxon>fabids</taxon>
        <taxon>Fabales</taxon>
        <taxon>Fabaceae</taxon>
        <taxon>Papilionoideae</taxon>
        <taxon>50 kb inversion clade</taxon>
        <taxon>NPAAA clade</taxon>
        <taxon>Hologalegina</taxon>
        <taxon>IRL clade</taxon>
        <taxon>Trifolieae</taxon>
        <taxon>Trifolium</taxon>
    </lineage>
</organism>
<dbReference type="Proteomes" id="UP000265520">
    <property type="component" value="Unassembled WGS sequence"/>
</dbReference>
<gene>
    <name evidence="1" type="ORF">A2U01_0002895</name>
</gene>
<dbReference type="AlphaFoldDB" id="A0A392M5U3"/>
<sequence>MAAALVAGAFLSATIQTIADKLSITEFRGFISNTKFNYSLLAELKTTLFSLQAVLVDAEQKQFNDLPVENTPVDQLQNLSSSIKINSKMEKMCKRLQTFVQQKDILGLQRTVSGRVSRRTPSSSVVNESVTSFEGDGLQHLSSIEKLHFRNCQQLESLQENCLPSSLKSLQFRNCERLGSLPEESLPDSLKLLFLWRCPVLQE</sequence>
<dbReference type="Pfam" id="PF05725">
    <property type="entry name" value="FNIP"/>
    <property type="match status" value="1"/>
</dbReference>
<dbReference type="Gene3D" id="3.80.10.10">
    <property type="entry name" value="Ribonuclease Inhibitor"/>
    <property type="match status" value="1"/>
</dbReference>
<dbReference type="InterPro" id="IPR008615">
    <property type="entry name" value="FNIP"/>
</dbReference>
<reference evidence="1 2" key="1">
    <citation type="journal article" date="2018" name="Front. Plant Sci.">
        <title>Red Clover (Trifolium pratense) and Zigzag Clover (T. medium) - A Picture of Genomic Similarities and Differences.</title>
        <authorList>
            <person name="Dluhosova J."/>
            <person name="Istvanek J."/>
            <person name="Nedelnik J."/>
            <person name="Repkova J."/>
        </authorList>
    </citation>
    <scope>NUCLEOTIDE SEQUENCE [LARGE SCALE GENOMIC DNA]</scope>
    <source>
        <strain evidence="2">cv. 10/8</strain>
        <tissue evidence="1">Leaf</tissue>
    </source>
</reference>
<protein>
    <submittedName>
        <fullName evidence="1">CC-NBS-LRR resistance protein</fullName>
    </submittedName>
</protein>
<accession>A0A392M5U3</accession>
<name>A0A392M5U3_9FABA</name>
<dbReference type="EMBL" id="LXQA010003206">
    <property type="protein sequence ID" value="MCH82098.1"/>
    <property type="molecule type" value="Genomic_DNA"/>
</dbReference>
<keyword evidence="2" id="KW-1185">Reference proteome</keyword>
<comment type="caution">
    <text evidence="1">The sequence shown here is derived from an EMBL/GenBank/DDBJ whole genome shotgun (WGS) entry which is preliminary data.</text>
</comment>
<feature type="non-terminal residue" evidence="1">
    <location>
        <position position="203"/>
    </location>
</feature>
<dbReference type="InterPro" id="IPR032675">
    <property type="entry name" value="LRR_dom_sf"/>
</dbReference>